<dbReference type="GO" id="GO:0005886">
    <property type="term" value="C:plasma membrane"/>
    <property type="evidence" value="ECO:0007669"/>
    <property type="project" value="TreeGrafter"/>
</dbReference>
<dbReference type="GO" id="GO:1902201">
    <property type="term" value="P:negative regulation of bacterial-type flagellum-dependent cell motility"/>
    <property type="evidence" value="ECO:0007669"/>
    <property type="project" value="TreeGrafter"/>
</dbReference>
<feature type="domain" description="HDOD" evidence="5">
    <location>
        <begin position="18"/>
        <end position="221"/>
    </location>
</feature>
<dbReference type="PANTHER" id="PTHR45138">
    <property type="entry name" value="REGULATORY COMPONENTS OF SENSORY TRANSDUCTION SYSTEM"/>
    <property type="match status" value="1"/>
</dbReference>
<evidence type="ECO:0000256" key="1">
    <source>
        <dbReference type="ARBA" id="ARBA00012528"/>
    </source>
</evidence>
<evidence type="ECO:0000256" key="3">
    <source>
        <dbReference type="SAM" id="Coils"/>
    </source>
</evidence>
<evidence type="ECO:0000313" key="6">
    <source>
        <dbReference type="EMBL" id="ADW18499.1"/>
    </source>
</evidence>
<dbReference type="CDD" id="cd01949">
    <property type="entry name" value="GGDEF"/>
    <property type="match status" value="1"/>
</dbReference>
<reference evidence="6 7" key="1">
    <citation type="journal article" date="2011" name="Stand. Genomic Sci.">
        <title>Complete genome sequence of Desulfobulbus propionicus type strain (1pr3).</title>
        <authorList>
            <person name="Pagani I."/>
            <person name="Lapidus A."/>
            <person name="Nolan M."/>
            <person name="Lucas S."/>
            <person name="Hammon N."/>
            <person name="Deshpande S."/>
            <person name="Cheng J.F."/>
            <person name="Chertkov O."/>
            <person name="Davenport K."/>
            <person name="Tapia R."/>
            <person name="Han C."/>
            <person name="Goodwin L."/>
            <person name="Pitluck S."/>
            <person name="Liolios K."/>
            <person name="Mavromatis K."/>
            <person name="Ivanova N."/>
            <person name="Mikhailova N."/>
            <person name="Pati A."/>
            <person name="Chen A."/>
            <person name="Palaniappan K."/>
            <person name="Land M."/>
            <person name="Hauser L."/>
            <person name="Chang Y.J."/>
            <person name="Jeffries C.D."/>
            <person name="Detter J.C."/>
            <person name="Brambilla E."/>
            <person name="Kannan K.P."/>
            <person name="Djao O.D."/>
            <person name="Rohde M."/>
            <person name="Pukall R."/>
            <person name="Spring S."/>
            <person name="Goker M."/>
            <person name="Sikorski J."/>
            <person name="Woyke T."/>
            <person name="Bristow J."/>
            <person name="Eisen J.A."/>
            <person name="Markowitz V."/>
            <person name="Hugenholtz P."/>
            <person name="Kyrpides N.C."/>
            <person name="Klenk H.P."/>
        </authorList>
    </citation>
    <scope>NUCLEOTIDE SEQUENCE [LARGE SCALE GENOMIC DNA]</scope>
    <source>
        <strain evidence="7">ATCC 33891 / DSM 2032 / 1pr3</strain>
    </source>
</reference>
<keyword evidence="3" id="KW-0175">Coiled coil</keyword>
<dbReference type="InterPro" id="IPR000160">
    <property type="entry name" value="GGDEF_dom"/>
</dbReference>
<dbReference type="InterPro" id="IPR029787">
    <property type="entry name" value="Nucleotide_cyclase"/>
</dbReference>
<feature type="domain" description="GGDEF" evidence="4">
    <location>
        <begin position="383"/>
        <end position="518"/>
    </location>
</feature>
<gene>
    <name evidence="6" type="ordered locus">Despr_2358</name>
</gene>
<dbReference type="AlphaFoldDB" id="A0A7U3YN88"/>
<dbReference type="PROSITE" id="PS50887">
    <property type="entry name" value="GGDEF"/>
    <property type="match status" value="1"/>
</dbReference>
<dbReference type="Proteomes" id="UP000006365">
    <property type="component" value="Chromosome"/>
</dbReference>
<dbReference type="Gene3D" id="1.10.3210.10">
    <property type="entry name" value="Hypothetical protein af1432"/>
    <property type="match status" value="1"/>
</dbReference>
<dbReference type="NCBIfam" id="TIGR00254">
    <property type="entry name" value="GGDEF"/>
    <property type="match status" value="1"/>
</dbReference>
<evidence type="ECO:0000313" key="7">
    <source>
        <dbReference type="Proteomes" id="UP000006365"/>
    </source>
</evidence>
<evidence type="ECO:0000259" key="4">
    <source>
        <dbReference type="PROSITE" id="PS50887"/>
    </source>
</evidence>
<dbReference type="EMBL" id="CP002364">
    <property type="protein sequence ID" value="ADW18499.1"/>
    <property type="molecule type" value="Genomic_DNA"/>
</dbReference>
<keyword evidence="7" id="KW-1185">Reference proteome</keyword>
<dbReference type="PANTHER" id="PTHR45138:SF9">
    <property type="entry name" value="DIGUANYLATE CYCLASE DGCM-RELATED"/>
    <property type="match status" value="1"/>
</dbReference>
<dbReference type="Pfam" id="PF08668">
    <property type="entry name" value="HDOD"/>
    <property type="match status" value="1"/>
</dbReference>
<dbReference type="InterPro" id="IPR013976">
    <property type="entry name" value="HDOD"/>
</dbReference>
<dbReference type="GO" id="GO:0052621">
    <property type="term" value="F:diguanylate cyclase activity"/>
    <property type="evidence" value="ECO:0007669"/>
    <property type="project" value="UniProtKB-EC"/>
</dbReference>
<dbReference type="Pfam" id="PF00990">
    <property type="entry name" value="GGDEF"/>
    <property type="match status" value="1"/>
</dbReference>
<dbReference type="GO" id="GO:0043709">
    <property type="term" value="P:cell adhesion involved in single-species biofilm formation"/>
    <property type="evidence" value="ECO:0007669"/>
    <property type="project" value="TreeGrafter"/>
</dbReference>
<dbReference type="SUPFAM" id="SSF55073">
    <property type="entry name" value="Nucleotide cyclase"/>
    <property type="match status" value="1"/>
</dbReference>
<name>A0A7U3YN88_DESPD</name>
<evidence type="ECO:0000256" key="2">
    <source>
        <dbReference type="ARBA" id="ARBA00034247"/>
    </source>
</evidence>
<dbReference type="InterPro" id="IPR043128">
    <property type="entry name" value="Rev_trsase/Diguanyl_cyclase"/>
</dbReference>
<dbReference type="PROSITE" id="PS51833">
    <property type="entry name" value="HDOD"/>
    <property type="match status" value="1"/>
</dbReference>
<dbReference type="SUPFAM" id="SSF109604">
    <property type="entry name" value="HD-domain/PDEase-like"/>
    <property type="match status" value="1"/>
</dbReference>
<sequence length="528" mass="59653">MASASETVLNEVFSSKDLPTLPLIASKLLVLTAQEEATLTDIAGLIAQDMALSAKILRVANSSFYSFPQQIASINQAVSILGMNAVRSLVLSFSFLAMGNKKRQTLFDFERFWERSLVEAVGARLILDQVANSDPEEAFTCGLLQNIGQLIYAVTLPAQYDDVLQKARIINDAGNVTSVHDEERLEQEALGISHAELGYEIAKSWGFPENLLFPIKFHHQPLAYRGGNHRCKQNIRAAYLAGLLSNIFYSDEPERYHKQFRTEAKQLLGLKVLSINTVLKTIDGGIDQSARYFGIKINPVKSVAEILQEANLRLSLINLSYEEMNRELIKSKMELERLTEELSQKNRLLENLANIDGLTEVSNHRFFQHFLDSEINRAIRNDRPLSLLLADIDHFKKFNDTYGHQTGDFILKEFCRITKEVIREYDLLARYGGEEFAYVLPETSQEEAQIVAEKLRKTVEEVTFDDGRQSYHVTISIGVATARPGVEDFSKNDFIGAADEALYEAKNGGRNRIALYTPKKKKKWSLFK</sequence>
<evidence type="ECO:0000259" key="5">
    <source>
        <dbReference type="PROSITE" id="PS51833"/>
    </source>
</evidence>
<accession>A0A7U3YN88</accession>
<dbReference type="FunFam" id="3.30.70.270:FF:000001">
    <property type="entry name" value="Diguanylate cyclase domain protein"/>
    <property type="match status" value="1"/>
</dbReference>
<dbReference type="Gene3D" id="3.30.70.270">
    <property type="match status" value="1"/>
</dbReference>
<comment type="catalytic activity">
    <reaction evidence="2">
        <text>2 GTP = 3',3'-c-di-GMP + 2 diphosphate</text>
        <dbReference type="Rhea" id="RHEA:24898"/>
        <dbReference type="ChEBI" id="CHEBI:33019"/>
        <dbReference type="ChEBI" id="CHEBI:37565"/>
        <dbReference type="ChEBI" id="CHEBI:58805"/>
        <dbReference type="EC" id="2.7.7.65"/>
    </reaction>
</comment>
<dbReference type="EC" id="2.7.7.65" evidence="1"/>
<protein>
    <recommendedName>
        <fullName evidence="1">diguanylate cyclase</fullName>
        <ecNumber evidence="1">2.7.7.65</ecNumber>
    </recommendedName>
</protein>
<dbReference type="SMART" id="SM00267">
    <property type="entry name" value="GGDEF"/>
    <property type="match status" value="1"/>
</dbReference>
<dbReference type="KEGG" id="dpr:Despr_2358"/>
<proteinExistence type="predicted"/>
<feature type="coiled-coil region" evidence="3">
    <location>
        <begin position="307"/>
        <end position="355"/>
    </location>
</feature>
<organism evidence="6 7">
    <name type="scientific">Desulfobulbus propionicus (strain ATCC 33891 / DSM 2032 / VKM B-1956 / 1pr3)</name>
    <dbReference type="NCBI Taxonomy" id="577650"/>
    <lineage>
        <taxon>Bacteria</taxon>
        <taxon>Pseudomonadati</taxon>
        <taxon>Thermodesulfobacteriota</taxon>
        <taxon>Desulfobulbia</taxon>
        <taxon>Desulfobulbales</taxon>
        <taxon>Desulfobulbaceae</taxon>
        <taxon>Desulfobulbus</taxon>
    </lineage>
</organism>
<dbReference type="InterPro" id="IPR050469">
    <property type="entry name" value="Diguanylate_Cyclase"/>
</dbReference>
<dbReference type="RefSeq" id="WP_015725036.1">
    <property type="nucleotide sequence ID" value="NC_014972.1"/>
</dbReference>